<keyword evidence="3" id="KW-1185">Reference proteome</keyword>
<proteinExistence type="predicted"/>
<dbReference type="VEuPathDB" id="FungiDB:BO80DRAFT_472270"/>
<evidence type="ECO:0000313" key="3">
    <source>
        <dbReference type="Proteomes" id="UP000249402"/>
    </source>
</evidence>
<evidence type="ECO:0000256" key="1">
    <source>
        <dbReference type="SAM" id="SignalP"/>
    </source>
</evidence>
<dbReference type="Proteomes" id="UP000249402">
    <property type="component" value="Unassembled WGS sequence"/>
</dbReference>
<dbReference type="Gene3D" id="3.40.390.10">
    <property type="entry name" value="Collagenase (Catalytic Domain)"/>
    <property type="match status" value="1"/>
</dbReference>
<dbReference type="GeneID" id="37227998"/>
<feature type="signal peptide" evidence="1">
    <location>
        <begin position="1"/>
        <end position="21"/>
    </location>
</feature>
<dbReference type="SUPFAM" id="SSF55486">
    <property type="entry name" value="Metalloproteases ('zincins'), catalytic domain"/>
    <property type="match status" value="1"/>
</dbReference>
<evidence type="ECO:0000313" key="2">
    <source>
        <dbReference type="EMBL" id="RAL02766.1"/>
    </source>
</evidence>
<accession>A0A395H504</accession>
<name>A0A395H504_9EURO</name>
<dbReference type="OrthoDB" id="291007at2759"/>
<dbReference type="AlphaFoldDB" id="A0A395H504"/>
<keyword evidence="1" id="KW-0732">Signal</keyword>
<gene>
    <name evidence="2" type="ORF">BO80DRAFT_472270</name>
</gene>
<dbReference type="STRING" id="1448316.A0A395H504"/>
<dbReference type="GO" id="GO:0008237">
    <property type="term" value="F:metallopeptidase activity"/>
    <property type="evidence" value="ECO:0007669"/>
    <property type="project" value="InterPro"/>
</dbReference>
<sequence>MASLQHWVVFLLLSIFPVVDAGHPDWEHARFSSPAWLFIKPGAKYQLWPRSTIPLCYDSDETRDTFHDILWAAMRLWYAAGLPESFRLLEINRLACIHNPFESLYVEGTRDVLASDIGMPLISMRSGADQPEVDKPTIKVFVDRENLGWTIKSAAHELGHAFGLLHEHQNPSFWGPNGADKVFRFYCMHLHDFVEITEGMYEDDVWGQTGVCRDIISAEEIGFSAGDWLPEVATDVFTPHPWWAHDSMVDWDSIMLYQSFSDSIDEDHIPVLTRWDTSTWESSWTPSTLDVAGLEAMYESPWANPMLPFWNDIRSPYFALFRQFSHCA</sequence>
<evidence type="ECO:0008006" key="4">
    <source>
        <dbReference type="Google" id="ProtNLM"/>
    </source>
</evidence>
<dbReference type="RefSeq" id="XP_025577093.1">
    <property type="nucleotide sequence ID" value="XM_025723133.1"/>
</dbReference>
<organism evidence="2 3">
    <name type="scientific">Aspergillus ibericus CBS 121593</name>
    <dbReference type="NCBI Taxonomy" id="1448316"/>
    <lineage>
        <taxon>Eukaryota</taxon>
        <taxon>Fungi</taxon>
        <taxon>Dikarya</taxon>
        <taxon>Ascomycota</taxon>
        <taxon>Pezizomycotina</taxon>
        <taxon>Eurotiomycetes</taxon>
        <taxon>Eurotiomycetidae</taxon>
        <taxon>Eurotiales</taxon>
        <taxon>Aspergillaceae</taxon>
        <taxon>Aspergillus</taxon>
        <taxon>Aspergillus subgen. Circumdati</taxon>
    </lineage>
</organism>
<protein>
    <recommendedName>
        <fullName evidence="4">Metalloendopeptidase</fullName>
    </recommendedName>
</protein>
<dbReference type="EMBL" id="KZ824430">
    <property type="protein sequence ID" value="RAL02766.1"/>
    <property type="molecule type" value="Genomic_DNA"/>
</dbReference>
<feature type="chain" id="PRO_5017180611" description="Metalloendopeptidase" evidence="1">
    <location>
        <begin position="22"/>
        <end position="328"/>
    </location>
</feature>
<dbReference type="InterPro" id="IPR024079">
    <property type="entry name" value="MetalloPept_cat_dom_sf"/>
</dbReference>
<reference evidence="2 3" key="1">
    <citation type="submission" date="2018-02" db="EMBL/GenBank/DDBJ databases">
        <title>The genomes of Aspergillus section Nigri reveals drivers in fungal speciation.</title>
        <authorList>
            <consortium name="DOE Joint Genome Institute"/>
            <person name="Vesth T.C."/>
            <person name="Nybo J."/>
            <person name="Theobald S."/>
            <person name="Brandl J."/>
            <person name="Frisvad J.C."/>
            <person name="Nielsen K.F."/>
            <person name="Lyhne E.K."/>
            <person name="Kogle M.E."/>
            <person name="Kuo A."/>
            <person name="Riley R."/>
            <person name="Clum A."/>
            <person name="Nolan M."/>
            <person name="Lipzen A."/>
            <person name="Salamov A."/>
            <person name="Henrissat B."/>
            <person name="Wiebenga A."/>
            <person name="De vries R.P."/>
            <person name="Grigoriev I.V."/>
            <person name="Mortensen U.H."/>
            <person name="Andersen M.R."/>
            <person name="Baker S.E."/>
        </authorList>
    </citation>
    <scope>NUCLEOTIDE SEQUENCE [LARGE SCALE GENOMIC DNA]</scope>
    <source>
        <strain evidence="2 3">CBS 121593</strain>
    </source>
</reference>